<organism evidence="2 3">
    <name type="scientific">Sporomusa ovata</name>
    <dbReference type="NCBI Taxonomy" id="2378"/>
    <lineage>
        <taxon>Bacteria</taxon>
        <taxon>Bacillati</taxon>
        <taxon>Bacillota</taxon>
        <taxon>Negativicutes</taxon>
        <taxon>Selenomonadales</taxon>
        <taxon>Sporomusaceae</taxon>
        <taxon>Sporomusa</taxon>
    </lineage>
</organism>
<dbReference type="AlphaFoldDB" id="A0A0U1KZP7"/>
<evidence type="ECO:0000256" key="1">
    <source>
        <dbReference type="SAM" id="Phobius"/>
    </source>
</evidence>
<evidence type="ECO:0000313" key="2">
    <source>
        <dbReference type="EMBL" id="CQR72898.1"/>
    </source>
</evidence>
<keyword evidence="3" id="KW-1185">Reference proteome</keyword>
<accession>A0A0U1KZP7</accession>
<keyword evidence="1" id="KW-0472">Membrane</keyword>
<reference evidence="3" key="1">
    <citation type="submission" date="2015-03" db="EMBL/GenBank/DDBJ databases">
        <authorList>
            <person name="Nijsse Bart"/>
        </authorList>
    </citation>
    <scope>NUCLEOTIDE SEQUENCE [LARGE SCALE GENOMIC DNA]</scope>
</reference>
<keyword evidence="1" id="KW-1133">Transmembrane helix</keyword>
<name>A0A0U1KZP7_9FIRM</name>
<dbReference type="Proteomes" id="UP000049855">
    <property type="component" value="Unassembled WGS sequence"/>
</dbReference>
<sequence length="49" mass="5530">MAATSRGLRRLSGTHGQAAQFIFLIFCNISLMNIGNSFRLRYNNKVKVL</sequence>
<feature type="transmembrane region" description="Helical" evidence="1">
    <location>
        <begin position="18"/>
        <end position="35"/>
    </location>
</feature>
<proteinExistence type="predicted"/>
<evidence type="ECO:0000313" key="3">
    <source>
        <dbReference type="Proteomes" id="UP000049855"/>
    </source>
</evidence>
<protein>
    <submittedName>
        <fullName evidence="2">Uncharacterized protein</fullName>
    </submittedName>
</protein>
<gene>
    <name evidence="2" type="ORF">SpAn4DRAFT_3358</name>
</gene>
<keyword evidence="1" id="KW-0812">Transmembrane</keyword>
<dbReference type="EMBL" id="CTRP01000011">
    <property type="protein sequence ID" value="CQR72898.1"/>
    <property type="molecule type" value="Genomic_DNA"/>
</dbReference>